<evidence type="ECO:0000313" key="3">
    <source>
        <dbReference type="Proteomes" id="UP000175706"/>
    </source>
</evidence>
<gene>
    <name evidence="2" type="ORF">BWGOE8_51090</name>
</gene>
<organism evidence="2 3">
    <name type="scientific">Bacillus mycoides</name>
    <dbReference type="NCBI Taxonomy" id="1405"/>
    <lineage>
        <taxon>Bacteria</taxon>
        <taxon>Bacillati</taxon>
        <taxon>Bacillota</taxon>
        <taxon>Bacilli</taxon>
        <taxon>Bacillales</taxon>
        <taxon>Bacillaceae</taxon>
        <taxon>Bacillus</taxon>
        <taxon>Bacillus cereus group</taxon>
    </lineage>
</organism>
<comment type="caution">
    <text evidence="2">The sequence shown here is derived from an EMBL/GenBank/DDBJ whole genome shotgun (WGS) entry which is preliminary data.</text>
</comment>
<dbReference type="Pfam" id="PF06527">
    <property type="entry name" value="TniQ"/>
    <property type="match status" value="1"/>
</dbReference>
<dbReference type="RefSeq" id="WP_070145428.1">
    <property type="nucleotide sequence ID" value="NZ_LXLT01000067.1"/>
</dbReference>
<dbReference type="PATRIC" id="fig|86662.25.peg.5240"/>
<dbReference type="EMBL" id="LXLT01000067">
    <property type="protein sequence ID" value="OFD71839.1"/>
    <property type="molecule type" value="Genomic_DNA"/>
</dbReference>
<dbReference type="AlphaFoldDB" id="A0A1E8B039"/>
<accession>A0A1E8B039</accession>
<evidence type="ECO:0000313" key="2">
    <source>
        <dbReference type="EMBL" id="OFD71839.1"/>
    </source>
</evidence>
<dbReference type="InterPro" id="IPR009492">
    <property type="entry name" value="TniQ"/>
</dbReference>
<sequence length="301" mass="35302">MYISRQHSASYLYSLEPMNVGTPMVECLMSYLGRLALAHNVELTTLAAHTIALHPCKRSLYPKQFASVPRWWSASFYGTGKTATMLAESLELLTLQKGFKYMTMLTWKEVIHNRMFYCDTKWCPECFDEWSEANKEIYEPLMWYLTSTSACLRHKRKLEYLCPNPKCEKSQSAKIDRPGYCYRCGNWLGQKEYKFLQKEHNLTERDEWINRSIEELLEIAPYVIPPTMELVCSIIEGNMRKFFQGNQKEFCSVTDMHPISLRAILRRSQKRLPLRALLLLSYYTRTPLLEVMGVSYKDSNE</sequence>
<evidence type="ECO:0000259" key="1">
    <source>
        <dbReference type="Pfam" id="PF06527"/>
    </source>
</evidence>
<dbReference type="Proteomes" id="UP000175706">
    <property type="component" value="Unassembled WGS sequence"/>
</dbReference>
<feature type="domain" description="TniQ" evidence="1">
    <location>
        <begin position="18"/>
        <end position="158"/>
    </location>
</feature>
<proteinExistence type="predicted"/>
<reference evidence="2 3" key="1">
    <citation type="submission" date="2016-05" db="EMBL/GenBank/DDBJ databases">
        <title>Bacillus thuringiensis and Bacillus weihenstephanensis as novel biocontrol agents of wilt causing Verticillium species.</title>
        <authorList>
            <person name="Hollensteiner J."/>
            <person name="Wemheuer F."/>
            <person name="Harting R."/>
            <person name="Kolarzyk A."/>
            <person name="Diaz-Valerio S."/>
            <person name="Poehlein A."/>
            <person name="Brzuszkiewicz E."/>
            <person name="Nesemann K."/>
            <person name="Braus-Stromeyer S."/>
            <person name="Braus G."/>
            <person name="Daniel R."/>
            <person name="Liesegang H."/>
        </authorList>
    </citation>
    <scope>NUCLEOTIDE SEQUENCE [LARGE SCALE GENOMIC DNA]</scope>
    <source>
        <strain evidence="2 3">GOE8</strain>
    </source>
</reference>
<name>A0A1E8B039_BACMY</name>
<protein>
    <recommendedName>
        <fullName evidence="1">TniQ domain-containing protein</fullName>
    </recommendedName>
</protein>